<keyword evidence="2" id="KW-1185">Reference proteome</keyword>
<proteinExistence type="predicted"/>
<name>A0A251STN2_HELAN</name>
<reference evidence="2" key="1">
    <citation type="journal article" date="2017" name="Nature">
        <title>The sunflower genome provides insights into oil metabolism, flowering and Asterid evolution.</title>
        <authorList>
            <person name="Badouin H."/>
            <person name="Gouzy J."/>
            <person name="Grassa C.J."/>
            <person name="Murat F."/>
            <person name="Staton S.E."/>
            <person name="Cottret L."/>
            <person name="Lelandais-Briere C."/>
            <person name="Owens G.L."/>
            <person name="Carrere S."/>
            <person name="Mayjonade B."/>
            <person name="Legrand L."/>
            <person name="Gill N."/>
            <person name="Kane N.C."/>
            <person name="Bowers J.E."/>
            <person name="Hubner S."/>
            <person name="Bellec A."/>
            <person name="Berard A."/>
            <person name="Berges H."/>
            <person name="Blanchet N."/>
            <person name="Boniface M.C."/>
            <person name="Brunel D."/>
            <person name="Catrice O."/>
            <person name="Chaidir N."/>
            <person name="Claudel C."/>
            <person name="Donnadieu C."/>
            <person name="Faraut T."/>
            <person name="Fievet G."/>
            <person name="Helmstetter N."/>
            <person name="King M."/>
            <person name="Knapp S.J."/>
            <person name="Lai Z."/>
            <person name="Le Paslier M.C."/>
            <person name="Lippi Y."/>
            <person name="Lorenzon L."/>
            <person name="Mandel J.R."/>
            <person name="Marage G."/>
            <person name="Marchand G."/>
            <person name="Marquand E."/>
            <person name="Bret-Mestries E."/>
            <person name="Morien E."/>
            <person name="Nambeesan S."/>
            <person name="Nguyen T."/>
            <person name="Pegot-Espagnet P."/>
            <person name="Pouilly N."/>
            <person name="Raftis F."/>
            <person name="Sallet E."/>
            <person name="Schiex T."/>
            <person name="Thomas J."/>
            <person name="Vandecasteele C."/>
            <person name="Vares D."/>
            <person name="Vear F."/>
            <person name="Vautrin S."/>
            <person name="Crespi M."/>
            <person name="Mangin B."/>
            <person name="Burke J.M."/>
            <person name="Salse J."/>
            <person name="Munos S."/>
            <person name="Vincourt P."/>
            <person name="Rieseberg L.H."/>
            <person name="Langlade N.B."/>
        </authorList>
    </citation>
    <scope>NUCLEOTIDE SEQUENCE [LARGE SCALE GENOMIC DNA]</scope>
    <source>
        <strain evidence="2">cv. SF193</strain>
    </source>
</reference>
<protein>
    <submittedName>
        <fullName evidence="1">Uncharacterized protein</fullName>
    </submittedName>
</protein>
<dbReference type="AlphaFoldDB" id="A0A251STN2"/>
<organism evidence="1 2">
    <name type="scientific">Helianthus annuus</name>
    <name type="common">Common sunflower</name>
    <dbReference type="NCBI Taxonomy" id="4232"/>
    <lineage>
        <taxon>Eukaryota</taxon>
        <taxon>Viridiplantae</taxon>
        <taxon>Streptophyta</taxon>
        <taxon>Embryophyta</taxon>
        <taxon>Tracheophyta</taxon>
        <taxon>Spermatophyta</taxon>
        <taxon>Magnoliopsida</taxon>
        <taxon>eudicotyledons</taxon>
        <taxon>Gunneridae</taxon>
        <taxon>Pentapetalae</taxon>
        <taxon>asterids</taxon>
        <taxon>campanulids</taxon>
        <taxon>Asterales</taxon>
        <taxon>Asteraceae</taxon>
        <taxon>Asteroideae</taxon>
        <taxon>Heliantheae alliance</taxon>
        <taxon>Heliantheae</taxon>
        <taxon>Helianthus</taxon>
    </lineage>
</organism>
<evidence type="ECO:0000313" key="2">
    <source>
        <dbReference type="Proteomes" id="UP000215914"/>
    </source>
</evidence>
<sequence length="54" mass="6009">MVCFGQIWFRVKPSQLGSTDGQRSQQQSMKTRFGFGSNRVNSGLQTVNAVNNSQ</sequence>
<accession>A0A251STN2</accession>
<dbReference type="Proteomes" id="UP000215914">
    <property type="component" value="Chromosome 13"/>
</dbReference>
<gene>
    <name evidence="1" type="ORF">HannXRQ_Chr13g0410141</name>
</gene>
<evidence type="ECO:0000313" key="1">
    <source>
        <dbReference type="EMBL" id="OTG02178.1"/>
    </source>
</evidence>
<dbReference type="InParanoid" id="A0A251STN2"/>
<dbReference type="EMBL" id="CM007902">
    <property type="protein sequence ID" value="OTG02178.1"/>
    <property type="molecule type" value="Genomic_DNA"/>
</dbReference>